<dbReference type="InterPro" id="IPR050621">
    <property type="entry name" value="Tudor_domain_containing"/>
</dbReference>
<dbReference type="OrthoDB" id="5832178at2759"/>
<name>A0A0N5CNF3_THECL</name>
<gene>
    <name evidence="2" type="ORF">TCLT_LOCUS1711</name>
</gene>
<keyword evidence="3" id="KW-1185">Reference proteome</keyword>
<dbReference type="Gene3D" id="2.40.50.90">
    <property type="match status" value="2"/>
</dbReference>
<dbReference type="Gene3D" id="2.30.30.140">
    <property type="match status" value="1"/>
</dbReference>
<evidence type="ECO:0000313" key="4">
    <source>
        <dbReference type="WBParaSite" id="TCLT_0000171001-mRNA-1"/>
    </source>
</evidence>
<dbReference type="STRING" id="103827.A0A0N5CNF3"/>
<evidence type="ECO:0000313" key="3">
    <source>
        <dbReference type="Proteomes" id="UP000276776"/>
    </source>
</evidence>
<dbReference type="InterPro" id="IPR002999">
    <property type="entry name" value="Tudor"/>
</dbReference>
<accession>A0A0N5CNF3</accession>
<dbReference type="InterPro" id="IPR035437">
    <property type="entry name" value="SNase_OB-fold_sf"/>
</dbReference>
<sequence>MDGRYSPRLYEVKNRKGRRDIPKMLPNGNILGDGNYKIHRIYLTRTATCIVSHVLSPSCIWVKPLNHITNQLQIRDLNTLTPATLLTKDRYVMAPVEEGVYGRARIREFDKECKMARVLFIDEGTSVWMSIACLAKMGEWFAYHPWQAIPVALFKVRPLEPLVPTGFKEKWSIADTMALRSILKRFQFVRVEAILSTIFSNDYRDFVKVNMFGLESERDKLGASITEMFVRARFGHVHFDRLLFDAITQNIYKCIIDKESPPEKGILPAWQLRFPEKIVVFGDLQLMKWEEVRENDMKVQEINLAWLIEHNYSYKGEFVMSIEGGETISPYEFYGHPLKFTRNEKKSEKYVGQSTDNSIAEAETAMIDLNEELMIFESKLSIFYSHEKNRKRLTPARVFECLKNCVHVYGIAEGQNINIPFNECWQRVEVLGIKEAYYSGSYYTRVRFLDRGGTAVRLLCNVIQIHPMHCVLPPLSVQMCLFGLKPAKNPDWSEEAKKFFIDELREDVPISLQIVGCSKK</sequence>
<organism evidence="4">
    <name type="scientific">Thelazia callipaeda</name>
    <name type="common">Oriental eyeworm</name>
    <name type="synonym">Parasitic nematode</name>
    <dbReference type="NCBI Taxonomy" id="103827"/>
    <lineage>
        <taxon>Eukaryota</taxon>
        <taxon>Metazoa</taxon>
        <taxon>Ecdysozoa</taxon>
        <taxon>Nematoda</taxon>
        <taxon>Chromadorea</taxon>
        <taxon>Rhabditida</taxon>
        <taxon>Spirurina</taxon>
        <taxon>Spiruromorpha</taxon>
        <taxon>Thelazioidea</taxon>
        <taxon>Thelaziidae</taxon>
        <taxon>Thelazia</taxon>
    </lineage>
</organism>
<dbReference type="PANTHER" id="PTHR22948">
    <property type="entry name" value="TUDOR DOMAIN CONTAINING PROTEIN"/>
    <property type="match status" value="1"/>
</dbReference>
<evidence type="ECO:0000313" key="2">
    <source>
        <dbReference type="EMBL" id="VDM97297.1"/>
    </source>
</evidence>
<dbReference type="OMA" id="CHKGEYL"/>
<dbReference type="Proteomes" id="UP000276776">
    <property type="component" value="Unassembled WGS sequence"/>
</dbReference>
<reference evidence="4" key="1">
    <citation type="submission" date="2017-02" db="UniProtKB">
        <authorList>
            <consortium name="WormBaseParasite"/>
        </authorList>
    </citation>
    <scope>IDENTIFICATION</scope>
</reference>
<dbReference type="PANTHER" id="PTHR22948:SF76">
    <property type="entry name" value="FI20010P1-RELATED"/>
    <property type="match status" value="1"/>
</dbReference>
<evidence type="ECO:0000259" key="1">
    <source>
        <dbReference type="Pfam" id="PF00567"/>
    </source>
</evidence>
<feature type="domain" description="Tudor" evidence="1">
    <location>
        <begin position="45"/>
        <end position="153"/>
    </location>
</feature>
<dbReference type="Pfam" id="PF00567">
    <property type="entry name" value="TUDOR"/>
    <property type="match status" value="1"/>
</dbReference>
<proteinExistence type="predicted"/>
<dbReference type="WBParaSite" id="TCLT_0000171001-mRNA-1">
    <property type="protein sequence ID" value="TCLT_0000171001-mRNA-1"/>
    <property type="gene ID" value="TCLT_0000171001"/>
</dbReference>
<dbReference type="SUPFAM" id="SSF63748">
    <property type="entry name" value="Tudor/PWWP/MBT"/>
    <property type="match status" value="2"/>
</dbReference>
<reference evidence="2 3" key="2">
    <citation type="submission" date="2018-11" db="EMBL/GenBank/DDBJ databases">
        <authorList>
            <consortium name="Pathogen Informatics"/>
        </authorList>
    </citation>
    <scope>NUCLEOTIDE SEQUENCE [LARGE SCALE GENOMIC DNA]</scope>
</reference>
<dbReference type="GO" id="GO:0005737">
    <property type="term" value="C:cytoplasm"/>
    <property type="evidence" value="ECO:0007669"/>
    <property type="project" value="UniProtKB-ARBA"/>
</dbReference>
<protein>
    <submittedName>
        <fullName evidence="4">Tudor domain-containing protein</fullName>
    </submittedName>
</protein>
<dbReference type="EMBL" id="UYYF01000248">
    <property type="protein sequence ID" value="VDM97297.1"/>
    <property type="molecule type" value="Genomic_DNA"/>
</dbReference>
<dbReference type="AlphaFoldDB" id="A0A0N5CNF3"/>